<accession>A0A5C1QAG1</accession>
<dbReference type="InterPro" id="IPR009825">
    <property type="entry name" value="ECF_substrate-spec-like"/>
</dbReference>
<keyword evidence="3" id="KW-1185">Reference proteome</keyword>
<dbReference type="KEGG" id="sper:EW093_10100"/>
<dbReference type="Pfam" id="PF07155">
    <property type="entry name" value="ECF-ribofla_trS"/>
    <property type="match status" value="1"/>
</dbReference>
<dbReference type="EMBL" id="CP035807">
    <property type="protein sequence ID" value="QEN05045.1"/>
    <property type="molecule type" value="Genomic_DNA"/>
</dbReference>
<dbReference type="Gene3D" id="1.10.1760.20">
    <property type="match status" value="1"/>
</dbReference>
<reference evidence="2 3" key="1">
    <citation type="submission" date="2019-02" db="EMBL/GenBank/DDBJ databases">
        <authorList>
            <person name="Fomenkov A."/>
            <person name="Dubinina G."/>
            <person name="Grabovich M."/>
            <person name="Vincze T."/>
            <person name="Roberts R.J."/>
        </authorList>
    </citation>
    <scope>NUCLEOTIDE SEQUENCE [LARGE SCALE GENOMIC DNA]</scope>
    <source>
        <strain evidence="2 3">P</strain>
    </source>
</reference>
<name>A0A5C1QAG1_9SPIO</name>
<evidence type="ECO:0000313" key="2">
    <source>
        <dbReference type="EMBL" id="QEN05045.1"/>
    </source>
</evidence>
<feature type="transmembrane region" description="Helical" evidence="1">
    <location>
        <begin position="148"/>
        <end position="168"/>
    </location>
</feature>
<protein>
    <recommendedName>
        <fullName evidence="4">ECF transporter S component</fullName>
    </recommendedName>
</protein>
<dbReference type="Proteomes" id="UP000323824">
    <property type="component" value="Chromosome"/>
</dbReference>
<feature type="transmembrane region" description="Helical" evidence="1">
    <location>
        <begin position="107"/>
        <end position="128"/>
    </location>
</feature>
<keyword evidence="1" id="KW-0472">Membrane</keyword>
<dbReference type="AlphaFoldDB" id="A0A5C1QAG1"/>
<evidence type="ECO:0008006" key="4">
    <source>
        <dbReference type="Google" id="ProtNLM"/>
    </source>
</evidence>
<dbReference type="RefSeq" id="WP_149568286.1">
    <property type="nucleotide sequence ID" value="NZ_CP035807.1"/>
</dbReference>
<feature type="transmembrane region" description="Helical" evidence="1">
    <location>
        <begin position="57"/>
        <end position="86"/>
    </location>
</feature>
<keyword evidence="1" id="KW-0812">Transmembrane</keyword>
<sequence length="173" mass="18480">MTKRVITLLVLFATVTLTTIFIAVPVGVGFFNFSDIAVVFAGLFIAHFIKEGDWGNMIAAFLVAGLGAATADIVIGYGMFAPMTLIAKGLEASMAYLSYNKKGIKHLLLLLTGGLLMVATYFIGEAFFLKDIGGMEMAIGEVFPTNTIQLFGGIIGGRILFLVASKIIKKESN</sequence>
<evidence type="ECO:0000313" key="3">
    <source>
        <dbReference type="Proteomes" id="UP000323824"/>
    </source>
</evidence>
<gene>
    <name evidence="2" type="ORF">EW093_10100</name>
</gene>
<dbReference type="GO" id="GO:0016020">
    <property type="term" value="C:membrane"/>
    <property type="evidence" value="ECO:0007669"/>
    <property type="project" value="InterPro"/>
</dbReference>
<evidence type="ECO:0000256" key="1">
    <source>
        <dbReference type="SAM" id="Phobius"/>
    </source>
</evidence>
<reference evidence="2 3" key="2">
    <citation type="submission" date="2019-09" db="EMBL/GenBank/DDBJ databases">
        <title>Complete Genome Sequence and Methylome Analysis of free living Spirochaetas.</title>
        <authorList>
            <person name="Leshcheva N."/>
            <person name="Mikheeva N."/>
        </authorList>
    </citation>
    <scope>NUCLEOTIDE SEQUENCE [LARGE SCALE GENOMIC DNA]</scope>
    <source>
        <strain evidence="2 3">P</strain>
    </source>
</reference>
<organism evidence="2 3">
    <name type="scientific">Thiospirochaeta perfilievii</name>
    <dbReference type="NCBI Taxonomy" id="252967"/>
    <lineage>
        <taxon>Bacteria</taxon>
        <taxon>Pseudomonadati</taxon>
        <taxon>Spirochaetota</taxon>
        <taxon>Spirochaetia</taxon>
        <taxon>Spirochaetales</taxon>
        <taxon>Spirochaetaceae</taxon>
        <taxon>Thiospirochaeta</taxon>
    </lineage>
</organism>
<keyword evidence="1" id="KW-1133">Transmembrane helix</keyword>
<proteinExistence type="predicted"/>